<comment type="cofactor">
    <cofactor evidence="1 9">
        <name>heme</name>
        <dbReference type="ChEBI" id="CHEBI:30413"/>
    </cofactor>
</comment>
<dbReference type="InterPro" id="IPR001128">
    <property type="entry name" value="Cyt_P450"/>
</dbReference>
<dbReference type="AlphaFoldDB" id="A0A0C3PBU8"/>
<evidence type="ECO:0000256" key="2">
    <source>
        <dbReference type="ARBA" id="ARBA00005179"/>
    </source>
</evidence>
<dbReference type="GO" id="GO:0005506">
    <property type="term" value="F:iron ion binding"/>
    <property type="evidence" value="ECO:0007669"/>
    <property type="project" value="InterPro"/>
</dbReference>
<dbReference type="InterPro" id="IPR002401">
    <property type="entry name" value="Cyt_P450_E_grp-I"/>
</dbReference>
<protein>
    <recommendedName>
        <fullName evidence="13">Cytochrome P450</fullName>
    </recommendedName>
</protein>
<sequence length="522" mass="58341">MVTFMSWLDLCLACAGVYLIKRIVSKKNPAPFPPGPKPLPLLGNLLDKPSVKQWLTFSDWANKFGDMIHLEIFGQHTVILNSANAAVEMLEKKSSIYSDRPTLPMGGELIGWKEALVLLPYGDKFREHRRNFHRVLGGRTAVSVYHPIEEMETHKFLQRALAKPADLNAHLRTTAGAIILRISYGYCIREGGDPFVDLAGKVIDDFARYTAVGAFMVDSIPALAYVPEWFPGAGFKRKARECHADLLNMIHQLFELAKKQMAAGIACKSLTSDLLERKASTAEEHDIKWTAGMMLAGGADTTVSSNYAFFLAMTLYPEVQRKAQAEIDAVVGSDRLPTFADRESLPYVEALVKEVYRWHAVVPVVLPHRLTVDDIHNGYYIPRGTLVISNIWQMTIDAVMQYGRLYRGMLHDPSIYPDPMEFNPNRFLPGEGKPLQTDPRNICFGFGRRICPGLHLADASVWLTVAMSLAVFDISKVVENGVEITPEVDHSSGTISHPKLFKCSIKARSAKALELIQQNPRY</sequence>
<dbReference type="PANTHER" id="PTHR46300">
    <property type="entry name" value="P450, PUTATIVE (EUROFUNG)-RELATED-RELATED"/>
    <property type="match status" value="1"/>
</dbReference>
<evidence type="ECO:0000313" key="11">
    <source>
        <dbReference type="EMBL" id="KIO05179.1"/>
    </source>
</evidence>
<dbReference type="HOGENOM" id="CLU_001570_2_3_1"/>
<keyword evidence="8 10" id="KW-0503">Monooxygenase</keyword>
<comment type="similarity">
    <text evidence="3 10">Belongs to the cytochrome P450 family.</text>
</comment>
<evidence type="ECO:0008006" key="13">
    <source>
        <dbReference type="Google" id="ProtNLM"/>
    </source>
</evidence>
<evidence type="ECO:0000256" key="7">
    <source>
        <dbReference type="ARBA" id="ARBA00023004"/>
    </source>
</evidence>
<dbReference type="InterPro" id="IPR036396">
    <property type="entry name" value="Cyt_P450_sf"/>
</dbReference>
<dbReference type="SUPFAM" id="SSF48264">
    <property type="entry name" value="Cytochrome P450"/>
    <property type="match status" value="1"/>
</dbReference>
<feature type="binding site" description="axial binding residue" evidence="9">
    <location>
        <position position="451"/>
    </location>
    <ligand>
        <name>heme</name>
        <dbReference type="ChEBI" id="CHEBI:30413"/>
    </ligand>
    <ligandPart>
        <name>Fe</name>
        <dbReference type="ChEBI" id="CHEBI:18248"/>
    </ligandPart>
</feature>
<dbReference type="Proteomes" id="UP000054217">
    <property type="component" value="Unassembled WGS sequence"/>
</dbReference>
<evidence type="ECO:0000256" key="9">
    <source>
        <dbReference type="PIRSR" id="PIRSR602401-1"/>
    </source>
</evidence>
<dbReference type="STRING" id="870435.A0A0C3PBU8"/>
<keyword evidence="5 9" id="KW-0479">Metal-binding</keyword>
<dbReference type="CDD" id="cd11065">
    <property type="entry name" value="CYP64-like"/>
    <property type="match status" value="1"/>
</dbReference>
<evidence type="ECO:0000256" key="10">
    <source>
        <dbReference type="RuleBase" id="RU000461"/>
    </source>
</evidence>
<dbReference type="Pfam" id="PF00067">
    <property type="entry name" value="p450"/>
    <property type="match status" value="1"/>
</dbReference>
<dbReference type="GO" id="GO:0020037">
    <property type="term" value="F:heme binding"/>
    <property type="evidence" value="ECO:0007669"/>
    <property type="project" value="InterPro"/>
</dbReference>
<dbReference type="InterPro" id="IPR017972">
    <property type="entry name" value="Cyt_P450_CS"/>
</dbReference>
<keyword evidence="6 10" id="KW-0560">Oxidoreductase</keyword>
<dbReference type="PRINTS" id="PR00463">
    <property type="entry name" value="EP450I"/>
</dbReference>
<keyword evidence="12" id="KW-1185">Reference proteome</keyword>
<name>A0A0C3PBU8_PISTI</name>
<dbReference type="InParanoid" id="A0A0C3PBU8"/>
<comment type="pathway">
    <text evidence="2">Secondary metabolite biosynthesis.</text>
</comment>
<gene>
    <name evidence="11" type="ORF">M404DRAFT_141844</name>
</gene>
<dbReference type="GO" id="GO:0004497">
    <property type="term" value="F:monooxygenase activity"/>
    <property type="evidence" value="ECO:0007669"/>
    <property type="project" value="UniProtKB-KW"/>
</dbReference>
<proteinExistence type="inferred from homology"/>
<dbReference type="PANTHER" id="PTHR46300:SF7">
    <property type="entry name" value="P450, PUTATIVE (EUROFUNG)-RELATED"/>
    <property type="match status" value="1"/>
</dbReference>
<evidence type="ECO:0000256" key="1">
    <source>
        <dbReference type="ARBA" id="ARBA00001971"/>
    </source>
</evidence>
<evidence type="ECO:0000256" key="4">
    <source>
        <dbReference type="ARBA" id="ARBA00022617"/>
    </source>
</evidence>
<reference evidence="11 12" key="1">
    <citation type="submission" date="2014-04" db="EMBL/GenBank/DDBJ databases">
        <authorList>
            <consortium name="DOE Joint Genome Institute"/>
            <person name="Kuo A."/>
            <person name="Kohler A."/>
            <person name="Costa M.D."/>
            <person name="Nagy L.G."/>
            <person name="Floudas D."/>
            <person name="Copeland A."/>
            <person name="Barry K.W."/>
            <person name="Cichocki N."/>
            <person name="Veneault-Fourrey C."/>
            <person name="LaButti K."/>
            <person name="Lindquist E.A."/>
            <person name="Lipzen A."/>
            <person name="Lundell T."/>
            <person name="Morin E."/>
            <person name="Murat C."/>
            <person name="Sun H."/>
            <person name="Tunlid A."/>
            <person name="Henrissat B."/>
            <person name="Grigoriev I.V."/>
            <person name="Hibbett D.S."/>
            <person name="Martin F."/>
            <person name="Nordberg H.P."/>
            <person name="Cantor M.N."/>
            <person name="Hua S.X."/>
        </authorList>
    </citation>
    <scope>NUCLEOTIDE SEQUENCE [LARGE SCALE GENOMIC DNA]</scope>
    <source>
        <strain evidence="11 12">Marx 270</strain>
    </source>
</reference>
<dbReference type="EMBL" id="KN831968">
    <property type="protein sequence ID" value="KIO05179.1"/>
    <property type="molecule type" value="Genomic_DNA"/>
</dbReference>
<reference evidence="12" key="2">
    <citation type="submission" date="2015-01" db="EMBL/GenBank/DDBJ databases">
        <title>Evolutionary Origins and Diversification of the Mycorrhizal Mutualists.</title>
        <authorList>
            <consortium name="DOE Joint Genome Institute"/>
            <consortium name="Mycorrhizal Genomics Consortium"/>
            <person name="Kohler A."/>
            <person name="Kuo A."/>
            <person name="Nagy L.G."/>
            <person name="Floudas D."/>
            <person name="Copeland A."/>
            <person name="Barry K.W."/>
            <person name="Cichocki N."/>
            <person name="Veneault-Fourrey C."/>
            <person name="LaButti K."/>
            <person name="Lindquist E.A."/>
            <person name="Lipzen A."/>
            <person name="Lundell T."/>
            <person name="Morin E."/>
            <person name="Murat C."/>
            <person name="Riley R."/>
            <person name="Ohm R."/>
            <person name="Sun H."/>
            <person name="Tunlid A."/>
            <person name="Henrissat B."/>
            <person name="Grigoriev I.V."/>
            <person name="Hibbett D.S."/>
            <person name="Martin F."/>
        </authorList>
    </citation>
    <scope>NUCLEOTIDE SEQUENCE [LARGE SCALE GENOMIC DNA]</scope>
    <source>
        <strain evidence="12">Marx 270</strain>
    </source>
</reference>
<dbReference type="GO" id="GO:0016705">
    <property type="term" value="F:oxidoreductase activity, acting on paired donors, with incorporation or reduction of molecular oxygen"/>
    <property type="evidence" value="ECO:0007669"/>
    <property type="project" value="InterPro"/>
</dbReference>
<organism evidence="11 12">
    <name type="scientific">Pisolithus tinctorius Marx 270</name>
    <dbReference type="NCBI Taxonomy" id="870435"/>
    <lineage>
        <taxon>Eukaryota</taxon>
        <taxon>Fungi</taxon>
        <taxon>Dikarya</taxon>
        <taxon>Basidiomycota</taxon>
        <taxon>Agaricomycotina</taxon>
        <taxon>Agaricomycetes</taxon>
        <taxon>Agaricomycetidae</taxon>
        <taxon>Boletales</taxon>
        <taxon>Sclerodermatineae</taxon>
        <taxon>Pisolithaceae</taxon>
        <taxon>Pisolithus</taxon>
    </lineage>
</organism>
<evidence type="ECO:0000313" key="12">
    <source>
        <dbReference type="Proteomes" id="UP000054217"/>
    </source>
</evidence>
<evidence type="ECO:0000256" key="6">
    <source>
        <dbReference type="ARBA" id="ARBA00023002"/>
    </source>
</evidence>
<keyword evidence="4 9" id="KW-0349">Heme</keyword>
<keyword evidence="7 9" id="KW-0408">Iron</keyword>
<evidence type="ECO:0000256" key="5">
    <source>
        <dbReference type="ARBA" id="ARBA00022723"/>
    </source>
</evidence>
<evidence type="ECO:0000256" key="8">
    <source>
        <dbReference type="ARBA" id="ARBA00023033"/>
    </source>
</evidence>
<dbReference type="OrthoDB" id="2789670at2759"/>
<dbReference type="PROSITE" id="PS00086">
    <property type="entry name" value="CYTOCHROME_P450"/>
    <property type="match status" value="1"/>
</dbReference>
<dbReference type="InterPro" id="IPR050364">
    <property type="entry name" value="Cytochrome_P450_fung"/>
</dbReference>
<dbReference type="Gene3D" id="1.10.630.10">
    <property type="entry name" value="Cytochrome P450"/>
    <property type="match status" value="1"/>
</dbReference>
<accession>A0A0C3PBU8</accession>
<evidence type="ECO:0000256" key="3">
    <source>
        <dbReference type="ARBA" id="ARBA00010617"/>
    </source>
</evidence>